<comment type="caution">
    <text evidence="1">The sequence shown here is derived from an EMBL/GenBank/DDBJ whole genome shotgun (WGS) entry which is preliminary data.</text>
</comment>
<name>A0ABQ7LP39_BRACM</name>
<keyword evidence="2" id="KW-1185">Reference proteome</keyword>
<evidence type="ECO:0000313" key="1">
    <source>
        <dbReference type="EMBL" id="KAG5388299.1"/>
    </source>
</evidence>
<organism evidence="1 2">
    <name type="scientific">Brassica rapa subsp. trilocularis</name>
    <dbReference type="NCBI Taxonomy" id="1813537"/>
    <lineage>
        <taxon>Eukaryota</taxon>
        <taxon>Viridiplantae</taxon>
        <taxon>Streptophyta</taxon>
        <taxon>Embryophyta</taxon>
        <taxon>Tracheophyta</taxon>
        <taxon>Spermatophyta</taxon>
        <taxon>Magnoliopsida</taxon>
        <taxon>eudicotyledons</taxon>
        <taxon>Gunneridae</taxon>
        <taxon>Pentapetalae</taxon>
        <taxon>rosids</taxon>
        <taxon>malvids</taxon>
        <taxon>Brassicales</taxon>
        <taxon>Brassicaceae</taxon>
        <taxon>Brassiceae</taxon>
        <taxon>Brassica</taxon>
    </lineage>
</organism>
<feature type="non-terminal residue" evidence="1">
    <location>
        <position position="148"/>
    </location>
</feature>
<evidence type="ECO:0000313" key="2">
    <source>
        <dbReference type="Proteomes" id="UP000823674"/>
    </source>
</evidence>
<gene>
    <name evidence="1" type="primary">A08g501890.1_BraROA</name>
    <name evidence="1" type="ORF">IGI04_029840</name>
</gene>
<reference evidence="1 2" key="1">
    <citation type="submission" date="2021-03" db="EMBL/GenBank/DDBJ databases">
        <authorList>
            <person name="King G.J."/>
            <person name="Bancroft I."/>
            <person name="Baten A."/>
            <person name="Bloomfield J."/>
            <person name="Borpatragohain P."/>
            <person name="He Z."/>
            <person name="Irish N."/>
            <person name="Irwin J."/>
            <person name="Liu K."/>
            <person name="Mauleon R.P."/>
            <person name="Moore J."/>
            <person name="Morris R."/>
            <person name="Ostergaard L."/>
            <person name="Wang B."/>
            <person name="Wells R."/>
        </authorList>
    </citation>
    <scope>NUCLEOTIDE SEQUENCE [LARGE SCALE GENOMIC DNA]</scope>
    <source>
        <strain evidence="1">R-o-18</strain>
        <tissue evidence="1">Leaf</tissue>
    </source>
</reference>
<sequence>MVGKKIQKNITKVRCRSWKGSGKVSYQDISTLESHFDKLFPFISHTGNNEVVDNAKFITEDEKKDEESGCKRTSKSVLTKSIMRWLNSRKRCLKLRVLHIQREKPKHLRVRVLHIQRENTKRNHHRVRVLQQQREKAKARQLRVCLLP</sequence>
<proteinExistence type="predicted"/>
<dbReference type="EMBL" id="JADBGQ010000007">
    <property type="protein sequence ID" value="KAG5388299.1"/>
    <property type="molecule type" value="Genomic_DNA"/>
</dbReference>
<protein>
    <submittedName>
        <fullName evidence="1">Uncharacterized protein</fullName>
    </submittedName>
</protein>
<dbReference type="Proteomes" id="UP000823674">
    <property type="component" value="Chromosome A08"/>
</dbReference>
<accession>A0ABQ7LP39</accession>